<gene>
    <name evidence="1" type="ORF">Celaphus_00016373</name>
</gene>
<reference evidence="1 2" key="1">
    <citation type="journal article" date="2018" name="Mol. Genet. Genomics">
        <title>The red deer Cervus elaphus genome CerEla1.0: sequencing, annotating, genes, and chromosomes.</title>
        <authorList>
            <person name="Bana N.A."/>
            <person name="Nyiri A."/>
            <person name="Nagy J."/>
            <person name="Frank K."/>
            <person name="Nagy T."/>
            <person name="Steger V."/>
            <person name="Schiller M."/>
            <person name="Lakatos P."/>
            <person name="Sugar L."/>
            <person name="Horn P."/>
            <person name="Barta E."/>
            <person name="Orosz L."/>
        </authorList>
    </citation>
    <scope>NUCLEOTIDE SEQUENCE [LARGE SCALE GENOMIC DNA]</scope>
    <source>
        <strain evidence="1">Hungarian</strain>
    </source>
</reference>
<accession>A0A212CDZ7</accession>
<proteinExistence type="predicted"/>
<dbReference type="SUPFAM" id="SSF56496">
    <property type="entry name" value="Fibrinogen C-terminal domain-like"/>
    <property type="match status" value="1"/>
</dbReference>
<evidence type="ECO:0000313" key="1">
    <source>
        <dbReference type="EMBL" id="OWK04221.1"/>
    </source>
</evidence>
<sequence length="178" mass="19705">MQSKRTKGDVDCVTCRKDRLFPQGAATSAEVQKTVGEDITGFNMGNVPTLSFFQNTTIENYIVENMKSEMAQIQQNAVQNHTATMLEIGTSLLSQTAEQTRKLTDVETQLPSMTCYVENHRLRLYLKGHTGTAGKQSSLILHGADFSTKDADNDNCMCKCALMLTGGKALDRPRPPRR</sequence>
<dbReference type="Proteomes" id="UP000242450">
    <property type="component" value="Chromosome 21"/>
</dbReference>
<dbReference type="EMBL" id="MKHE01000021">
    <property type="protein sequence ID" value="OWK04221.1"/>
    <property type="molecule type" value="Genomic_DNA"/>
</dbReference>
<name>A0A212CDZ7_CEREH</name>
<keyword evidence="2" id="KW-1185">Reference proteome</keyword>
<dbReference type="OrthoDB" id="7735366at2759"/>
<dbReference type="AlphaFoldDB" id="A0A212CDZ7"/>
<comment type="caution">
    <text evidence="1">The sequence shown here is derived from an EMBL/GenBank/DDBJ whole genome shotgun (WGS) entry which is preliminary data.</text>
</comment>
<evidence type="ECO:0000313" key="2">
    <source>
        <dbReference type="Proteomes" id="UP000242450"/>
    </source>
</evidence>
<organism evidence="1 2">
    <name type="scientific">Cervus elaphus hippelaphus</name>
    <name type="common">European red deer</name>
    <dbReference type="NCBI Taxonomy" id="46360"/>
    <lineage>
        <taxon>Eukaryota</taxon>
        <taxon>Metazoa</taxon>
        <taxon>Chordata</taxon>
        <taxon>Craniata</taxon>
        <taxon>Vertebrata</taxon>
        <taxon>Euteleostomi</taxon>
        <taxon>Mammalia</taxon>
        <taxon>Eutheria</taxon>
        <taxon>Laurasiatheria</taxon>
        <taxon>Artiodactyla</taxon>
        <taxon>Ruminantia</taxon>
        <taxon>Pecora</taxon>
        <taxon>Cervidae</taxon>
        <taxon>Cervinae</taxon>
        <taxon>Cervus</taxon>
    </lineage>
</organism>
<dbReference type="Gene3D" id="4.10.530.10">
    <property type="entry name" value="Gamma-fibrinogen Carboxyl Terminal Fragment, domain 2"/>
    <property type="match status" value="1"/>
</dbReference>
<protein>
    <submittedName>
        <fullName evidence="1">ANGPT1</fullName>
    </submittedName>
</protein>
<dbReference type="InterPro" id="IPR036056">
    <property type="entry name" value="Fibrinogen-like_C"/>
</dbReference>